<evidence type="ECO:0000256" key="3">
    <source>
        <dbReference type="ARBA" id="ARBA00023235"/>
    </source>
</evidence>
<evidence type="ECO:0000256" key="2">
    <source>
        <dbReference type="ARBA" id="ARBA00022898"/>
    </source>
</evidence>
<dbReference type="Gene3D" id="3.20.20.10">
    <property type="entry name" value="Alanine racemase"/>
    <property type="match status" value="1"/>
</dbReference>
<evidence type="ECO:0000259" key="4">
    <source>
        <dbReference type="Pfam" id="PF01168"/>
    </source>
</evidence>
<dbReference type="AlphaFoldDB" id="A0A1G9I6L3"/>
<gene>
    <name evidence="5" type="ORF">SAMN04488692_102127</name>
</gene>
<dbReference type="Proteomes" id="UP000199476">
    <property type="component" value="Unassembled WGS sequence"/>
</dbReference>
<sequence length="357" mass="39666">MTAYPNIEIDLRGIRKNIRLMKKRCRERGVELTGVVKGAAGNIEVAGAFIEEGISSLGDSRLNNIKKFREAELEAEYMLLRLPDPEEAEEVVRQVDISLNSELKTLKALSLAAQKLGRRHRIIVMIDTGDLREGLWESEIDEFFSRALEMEGLDFEGIGTNVGCYGGVLPDGENTGKLVEIRDKLREKFDVELPVISGGNTATTILLEKDALPQEINNLRIGEGILQGTDATHQRELPGFKVGNFKAAARIIELKNKPSLPRGNLGRDSFGQKPEFKDRGLRRRAILALGRQDVRVDGLKPLEENLEIMGASSDHLLIDVTEAGRNYQVGDVMKFDLSYGAMLAGMTSEYMKKVLLD</sequence>
<evidence type="ECO:0000313" key="5">
    <source>
        <dbReference type="EMBL" id="SDL20742.1"/>
    </source>
</evidence>
<dbReference type="SUPFAM" id="SSF51419">
    <property type="entry name" value="PLP-binding barrel"/>
    <property type="match status" value="1"/>
</dbReference>
<dbReference type="EMBL" id="FNGO01000002">
    <property type="protein sequence ID" value="SDL20742.1"/>
    <property type="molecule type" value="Genomic_DNA"/>
</dbReference>
<dbReference type="STRING" id="321763.SAMN04488692_102127"/>
<comment type="cofactor">
    <cofactor evidence="1">
        <name>pyridoxal 5'-phosphate</name>
        <dbReference type="ChEBI" id="CHEBI:597326"/>
    </cofactor>
</comment>
<reference evidence="5 6" key="1">
    <citation type="submission" date="2016-10" db="EMBL/GenBank/DDBJ databases">
        <authorList>
            <person name="de Groot N.N."/>
        </authorList>
    </citation>
    <scope>NUCLEOTIDE SEQUENCE [LARGE SCALE GENOMIC DNA]</scope>
    <source>
        <strain evidence="5 6">SLAS-1</strain>
    </source>
</reference>
<feature type="domain" description="Alanine racemase N-terminal" evidence="4">
    <location>
        <begin position="9"/>
        <end position="224"/>
    </location>
</feature>
<proteinExistence type="predicted"/>
<dbReference type="Pfam" id="PF01168">
    <property type="entry name" value="Ala_racemase_N"/>
    <property type="match status" value="1"/>
</dbReference>
<dbReference type="RefSeq" id="WP_089758009.1">
    <property type="nucleotide sequence ID" value="NZ_FNGO01000002.1"/>
</dbReference>
<dbReference type="OrthoDB" id="504078at2"/>
<dbReference type="InterPro" id="IPR001608">
    <property type="entry name" value="Ala_racemase_N"/>
</dbReference>
<dbReference type="CDD" id="cd06815">
    <property type="entry name" value="PLPDE_III_AR_like_1"/>
    <property type="match status" value="1"/>
</dbReference>
<dbReference type="GO" id="GO:0008784">
    <property type="term" value="F:alanine racemase activity"/>
    <property type="evidence" value="ECO:0007669"/>
    <property type="project" value="TreeGrafter"/>
</dbReference>
<organism evidence="5 6">
    <name type="scientific">Halarsenatibacter silvermanii</name>
    <dbReference type="NCBI Taxonomy" id="321763"/>
    <lineage>
        <taxon>Bacteria</taxon>
        <taxon>Bacillati</taxon>
        <taxon>Bacillota</taxon>
        <taxon>Clostridia</taxon>
        <taxon>Halanaerobiales</taxon>
        <taxon>Halarsenatibacteraceae</taxon>
        <taxon>Halarsenatibacter</taxon>
    </lineage>
</organism>
<keyword evidence="6" id="KW-1185">Reference proteome</keyword>
<dbReference type="GO" id="GO:0030170">
    <property type="term" value="F:pyridoxal phosphate binding"/>
    <property type="evidence" value="ECO:0007669"/>
    <property type="project" value="TreeGrafter"/>
</dbReference>
<dbReference type="PANTHER" id="PTHR30511:SF3">
    <property type="entry name" value="LYSINE RACEMASE"/>
    <property type="match status" value="1"/>
</dbReference>
<protein>
    <submittedName>
        <fullName evidence="5">Predicted amino acid racemase</fullName>
    </submittedName>
</protein>
<dbReference type="PANTHER" id="PTHR30511">
    <property type="entry name" value="ALANINE RACEMASE"/>
    <property type="match status" value="1"/>
</dbReference>
<evidence type="ECO:0000256" key="1">
    <source>
        <dbReference type="ARBA" id="ARBA00001933"/>
    </source>
</evidence>
<evidence type="ECO:0000313" key="6">
    <source>
        <dbReference type="Proteomes" id="UP000199476"/>
    </source>
</evidence>
<dbReference type="InterPro" id="IPR029066">
    <property type="entry name" value="PLP-binding_barrel"/>
</dbReference>
<dbReference type="InterPro" id="IPR000821">
    <property type="entry name" value="Ala_racemase"/>
</dbReference>
<keyword evidence="3" id="KW-0413">Isomerase</keyword>
<keyword evidence="2" id="KW-0663">Pyridoxal phosphate</keyword>
<name>A0A1G9I6L3_9FIRM</name>
<dbReference type="GO" id="GO:0005829">
    <property type="term" value="C:cytosol"/>
    <property type="evidence" value="ECO:0007669"/>
    <property type="project" value="TreeGrafter"/>
</dbReference>
<accession>A0A1G9I6L3</accession>